<evidence type="ECO:0000259" key="2">
    <source>
        <dbReference type="Pfam" id="PF00534"/>
    </source>
</evidence>
<dbReference type="SUPFAM" id="SSF53756">
    <property type="entry name" value="UDP-Glycosyltransferase/glycogen phosphorylase"/>
    <property type="match status" value="1"/>
</dbReference>
<dbReference type="Proteomes" id="UP000294834">
    <property type="component" value="Unassembled WGS sequence"/>
</dbReference>
<comment type="caution">
    <text evidence="3">The sequence shown here is derived from an EMBL/GenBank/DDBJ whole genome shotgun (WGS) entry which is preliminary data.</text>
</comment>
<dbReference type="EMBL" id="SLTX01000001">
    <property type="protein sequence ID" value="TDB07322.1"/>
    <property type="molecule type" value="Genomic_DNA"/>
</dbReference>
<keyword evidence="1 3" id="KW-0808">Transferase</keyword>
<dbReference type="AlphaFoldDB" id="A0A4R4GJR9"/>
<dbReference type="RefSeq" id="WP_008652413.1">
    <property type="nucleotide sequence ID" value="NZ_CAXSRD010000002.1"/>
</dbReference>
<dbReference type="InterPro" id="IPR001296">
    <property type="entry name" value="Glyco_trans_1"/>
</dbReference>
<dbReference type="Pfam" id="PF00534">
    <property type="entry name" value="Glycos_transf_1"/>
    <property type="match status" value="1"/>
</dbReference>
<evidence type="ECO:0000256" key="1">
    <source>
        <dbReference type="ARBA" id="ARBA00022679"/>
    </source>
</evidence>
<proteinExistence type="predicted"/>
<dbReference type="Gene3D" id="3.40.50.2000">
    <property type="entry name" value="Glycogen Phosphorylase B"/>
    <property type="match status" value="1"/>
</dbReference>
<dbReference type="GO" id="GO:0016757">
    <property type="term" value="F:glycosyltransferase activity"/>
    <property type="evidence" value="ECO:0007669"/>
    <property type="project" value="InterPro"/>
</dbReference>
<dbReference type="GO" id="GO:0009103">
    <property type="term" value="P:lipopolysaccharide biosynthetic process"/>
    <property type="evidence" value="ECO:0007669"/>
    <property type="project" value="TreeGrafter"/>
</dbReference>
<dbReference type="PANTHER" id="PTHR46401">
    <property type="entry name" value="GLYCOSYLTRANSFERASE WBBK-RELATED"/>
    <property type="match status" value="1"/>
</dbReference>
<dbReference type="KEGG" id="bdh:GV66_14585"/>
<feature type="domain" description="Glycosyl transferase family 1" evidence="2">
    <location>
        <begin position="251"/>
        <end position="386"/>
    </location>
</feature>
<evidence type="ECO:0000313" key="3">
    <source>
        <dbReference type="EMBL" id="TDA76343.1"/>
    </source>
</evidence>
<gene>
    <name evidence="3" type="ORF">E1I98_08225</name>
    <name evidence="4" type="ORF">E1J06_07815</name>
</gene>
<organism evidence="3 5">
    <name type="scientific">Phocaeicola dorei</name>
    <dbReference type="NCBI Taxonomy" id="357276"/>
    <lineage>
        <taxon>Bacteria</taxon>
        <taxon>Pseudomonadati</taxon>
        <taxon>Bacteroidota</taxon>
        <taxon>Bacteroidia</taxon>
        <taxon>Bacteroidales</taxon>
        <taxon>Bacteroidaceae</taxon>
        <taxon>Phocaeicola</taxon>
    </lineage>
</organism>
<evidence type="ECO:0000313" key="5">
    <source>
        <dbReference type="Proteomes" id="UP000294527"/>
    </source>
</evidence>
<sequence>MKILFDFLTLHYKNGASEYTRRIFYALLERIETEILKDVWIYCLYDSKGLPSYEEFSPNKFHHNQVRFVDYQLGSAVINRLDFDIFFLACAHSGGSHPDISQYICRSIIVVHDCVWEEIYNNDIGIYLSLNGNDIFRYREHGPFGKKIYWSIKSPTIRFCRWLLHCREHGVLENGFVTLKPAMDLFNKRIDNELVTVSDYSKASLLYNFHIPEDRVNVRYSPERIYKKDMASDSKDISDGKLNHLIISGIKYYLIVNAGRENKNAIKALRAFRSYSSTRKDFYIVTVGFKDELFSNHIDLKFLNDGDLQEAYKNCYALLYPSVFEGFGYPPLEAMFFGKPILSSNVCSIPEVLGDAPIYFSPFYESAIFNALLKLDEHNYEHYSQMSSCQYKKVKERQQNDLDNLVAKILKL</sequence>
<dbReference type="Proteomes" id="UP000294527">
    <property type="component" value="Unassembled WGS sequence"/>
</dbReference>
<dbReference type="PANTHER" id="PTHR46401:SF2">
    <property type="entry name" value="GLYCOSYLTRANSFERASE WBBK-RELATED"/>
    <property type="match status" value="1"/>
</dbReference>
<accession>A0A4R4GJR9</accession>
<protein>
    <submittedName>
        <fullName evidence="3">Glycosyltransferase</fullName>
    </submittedName>
</protein>
<reference evidence="5 6" key="1">
    <citation type="journal article" date="2019" name="Nat. Microbiol.">
        <title>Genomic variation and strain-specific functional adaptation in the human gut microbiome during early life.</title>
        <authorList>
            <person name="Vatanen T."/>
            <person name="Plichta D.R."/>
            <person name="Somani J."/>
            <person name="Munch P.C."/>
            <person name="Arthur T.D."/>
            <person name="Hall A.B."/>
            <person name="Rudolf S."/>
            <person name="Oakeley E.J."/>
            <person name="Ke X."/>
            <person name="Young R.A."/>
            <person name="Haiser H.J."/>
            <person name="Kolde R."/>
            <person name="Yassour M."/>
            <person name="Luopajarvi K."/>
            <person name="Siljander H."/>
            <person name="Virtanen S.M."/>
            <person name="Ilonen J."/>
            <person name="Uibo R."/>
            <person name="Tillmann V."/>
            <person name="Mokurov S."/>
            <person name="Dorshakova N."/>
            <person name="Porter J.A."/>
            <person name="McHardy A.C."/>
            <person name="Lahdesmaki H."/>
            <person name="Vlamakis H."/>
            <person name="Huttenhower C."/>
            <person name="Knip M."/>
            <person name="Xavier R.J."/>
        </authorList>
    </citation>
    <scope>NUCLEOTIDE SEQUENCE [LARGE SCALE GENOMIC DNA]</scope>
    <source>
        <strain evidence="3 5">RJX1047</strain>
        <strain evidence="4 6">RJX1052</strain>
    </source>
</reference>
<dbReference type="EMBL" id="SLTU01000001">
    <property type="protein sequence ID" value="TDA76343.1"/>
    <property type="molecule type" value="Genomic_DNA"/>
</dbReference>
<name>A0A4R4GJR9_9BACT</name>
<evidence type="ECO:0000313" key="6">
    <source>
        <dbReference type="Proteomes" id="UP000294834"/>
    </source>
</evidence>
<evidence type="ECO:0000313" key="4">
    <source>
        <dbReference type="EMBL" id="TDB07322.1"/>
    </source>
</evidence>